<protein>
    <submittedName>
        <fullName evidence="1">Uncharacterized protein</fullName>
    </submittedName>
</protein>
<dbReference type="EMBL" id="HACG01045206">
    <property type="protein sequence ID" value="CEK92071.1"/>
    <property type="molecule type" value="Transcribed_RNA"/>
</dbReference>
<dbReference type="AlphaFoldDB" id="A0A0B7BID1"/>
<reference evidence="1" key="1">
    <citation type="submission" date="2014-12" db="EMBL/GenBank/DDBJ databases">
        <title>Insight into the proteome of Arion vulgaris.</title>
        <authorList>
            <person name="Aradska J."/>
            <person name="Bulat T."/>
            <person name="Smidak R."/>
            <person name="Sarate P."/>
            <person name="Gangsoo J."/>
            <person name="Sialana F."/>
            <person name="Bilban M."/>
            <person name="Lubec G."/>
        </authorList>
    </citation>
    <scope>NUCLEOTIDE SEQUENCE</scope>
    <source>
        <tissue evidence="1">Skin</tissue>
    </source>
</reference>
<proteinExistence type="predicted"/>
<evidence type="ECO:0000313" key="1">
    <source>
        <dbReference type="EMBL" id="CEK92071.1"/>
    </source>
</evidence>
<accession>A0A0B7BID1</accession>
<gene>
    <name evidence="1" type="primary">ORF186378</name>
</gene>
<organism evidence="1">
    <name type="scientific">Arion vulgaris</name>
    <dbReference type="NCBI Taxonomy" id="1028688"/>
    <lineage>
        <taxon>Eukaryota</taxon>
        <taxon>Metazoa</taxon>
        <taxon>Spiralia</taxon>
        <taxon>Lophotrochozoa</taxon>
        <taxon>Mollusca</taxon>
        <taxon>Gastropoda</taxon>
        <taxon>Heterobranchia</taxon>
        <taxon>Euthyneura</taxon>
        <taxon>Panpulmonata</taxon>
        <taxon>Eupulmonata</taxon>
        <taxon>Stylommatophora</taxon>
        <taxon>Helicina</taxon>
        <taxon>Arionoidea</taxon>
        <taxon>Arionidae</taxon>
        <taxon>Arion</taxon>
    </lineage>
</organism>
<name>A0A0B7BID1_9EUPU</name>
<sequence length="71" mass="8353">MVSNIYKKFHISIHGASNQNGICILSSPCPRIKLIKHYNDRQQIFVIKAMVIWYQLVTVMDQYALDREENK</sequence>